<protein>
    <submittedName>
        <fullName evidence="5">Centromere protein V</fullName>
    </submittedName>
</protein>
<dbReference type="Ensembl" id="ENSTRUT00000066977.1">
    <property type="protein sequence ID" value="ENSTRUP00000085338.1"/>
    <property type="gene ID" value="ENSTRUG00000000676.3"/>
</dbReference>
<dbReference type="SUPFAM" id="SSF51316">
    <property type="entry name" value="Mss4-like"/>
    <property type="match status" value="1"/>
</dbReference>
<accession>A0A674PI95</accession>
<feature type="domain" description="CENP-V/GFA" evidence="4">
    <location>
        <begin position="79"/>
        <end position="191"/>
    </location>
</feature>
<dbReference type="PROSITE" id="PS51891">
    <property type="entry name" value="CENP_V_GFA"/>
    <property type="match status" value="1"/>
</dbReference>
<dbReference type="PANTHER" id="PTHR28620:SF1">
    <property type="entry name" value="CENP-V_GFA DOMAIN-CONTAINING PROTEIN"/>
    <property type="match status" value="1"/>
</dbReference>
<evidence type="ECO:0000256" key="2">
    <source>
        <dbReference type="ARBA" id="ARBA00022723"/>
    </source>
</evidence>
<dbReference type="AlphaFoldDB" id="A0A674PI95"/>
<sequence length="210" mass="23352">TCSSEHVKASSPREECVFPKSDCTLPCLLLIMILNCVGMFQENLSFGQDIAEPCVGRPILTNVFPARSRKLQLMELVKHVGGCHCGAIRFEVWNSPDLHVFNCNCSICTKKQNHHFIVPGKYFKLLQGSDNLTTYTFNTHIAKHTFCKTCGVQSFYTPRSNPDGYGISPQCLEPGTVRSVTVEEFGGDNWEESMKAHKSIKNMSVAAADI</sequence>
<dbReference type="PANTHER" id="PTHR28620">
    <property type="entry name" value="CENTROMERE PROTEIN V"/>
    <property type="match status" value="1"/>
</dbReference>
<dbReference type="InParanoid" id="A0A674PI95"/>
<proteinExistence type="inferred from homology"/>
<dbReference type="Pfam" id="PF04828">
    <property type="entry name" value="GFA"/>
    <property type="match status" value="1"/>
</dbReference>
<dbReference type="GO" id="GO:0046872">
    <property type="term" value="F:metal ion binding"/>
    <property type="evidence" value="ECO:0007669"/>
    <property type="project" value="UniProtKB-KW"/>
</dbReference>
<comment type="similarity">
    <text evidence="1">Belongs to the Gfa family.</text>
</comment>
<dbReference type="Proteomes" id="UP000005226">
    <property type="component" value="Chromosome 15"/>
</dbReference>
<dbReference type="GO" id="GO:0016846">
    <property type="term" value="F:carbon-sulfur lyase activity"/>
    <property type="evidence" value="ECO:0007669"/>
    <property type="project" value="InterPro"/>
</dbReference>
<evidence type="ECO:0000256" key="3">
    <source>
        <dbReference type="ARBA" id="ARBA00022833"/>
    </source>
</evidence>
<dbReference type="InterPro" id="IPR011057">
    <property type="entry name" value="Mss4-like_sf"/>
</dbReference>
<evidence type="ECO:0000313" key="6">
    <source>
        <dbReference type="Proteomes" id="UP000005226"/>
    </source>
</evidence>
<dbReference type="GeneTree" id="ENSGT00390000003183"/>
<dbReference type="Gene3D" id="2.170.150.70">
    <property type="match status" value="1"/>
</dbReference>
<keyword evidence="3" id="KW-0862">Zinc</keyword>
<reference evidence="5" key="3">
    <citation type="submission" date="2025-09" db="UniProtKB">
        <authorList>
            <consortium name="Ensembl"/>
        </authorList>
    </citation>
    <scope>IDENTIFICATION</scope>
</reference>
<keyword evidence="2" id="KW-0479">Metal-binding</keyword>
<name>A0A674PI95_TAKRU</name>
<evidence type="ECO:0000313" key="5">
    <source>
        <dbReference type="Ensembl" id="ENSTRUP00000085338.1"/>
    </source>
</evidence>
<evidence type="ECO:0000256" key="1">
    <source>
        <dbReference type="ARBA" id="ARBA00005495"/>
    </source>
</evidence>
<dbReference type="InterPro" id="IPR052355">
    <property type="entry name" value="CENP-V-like"/>
</dbReference>
<gene>
    <name evidence="5" type="primary">cenpv</name>
</gene>
<keyword evidence="6" id="KW-1185">Reference proteome</keyword>
<dbReference type="InterPro" id="IPR006913">
    <property type="entry name" value="CENP-V/GFA"/>
</dbReference>
<organism evidence="5 6">
    <name type="scientific">Takifugu rubripes</name>
    <name type="common">Japanese pufferfish</name>
    <name type="synonym">Fugu rubripes</name>
    <dbReference type="NCBI Taxonomy" id="31033"/>
    <lineage>
        <taxon>Eukaryota</taxon>
        <taxon>Metazoa</taxon>
        <taxon>Chordata</taxon>
        <taxon>Craniata</taxon>
        <taxon>Vertebrata</taxon>
        <taxon>Euteleostomi</taxon>
        <taxon>Actinopterygii</taxon>
        <taxon>Neopterygii</taxon>
        <taxon>Teleostei</taxon>
        <taxon>Neoteleostei</taxon>
        <taxon>Acanthomorphata</taxon>
        <taxon>Eupercaria</taxon>
        <taxon>Tetraodontiformes</taxon>
        <taxon>Tetradontoidea</taxon>
        <taxon>Tetraodontidae</taxon>
        <taxon>Takifugu</taxon>
    </lineage>
</organism>
<reference evidence="5 6" key="1">
    <citation type="journal article" date="2011" name="Genome Biol. Evol.">
        <title>Integration of the genetic map and genome assembly of fugu facilitates insights into distinct features of genome evolution in teleosts and mammals.</title>
        <authorList>
            <person name="Kai W."/>
            <person name="Kikuchi K."/>
            <person name="Tohari S."/>
            <person name="Chew A.K."/>
            <person name="Tay A."/>
            <person name="Fujiwara A."/>
            <person name="Hosoya S."/>
            <person name="Suetake H."/>
            <person name="Naruse K."/>
            <person name="Brenner S."/>
            <person name="Suzuki Y."/>
            <person name="Venkatesh B."/>
        </authorList>
    </citation>
    <scope>NUCLEOTIDE SEQUENCE [LARGE SCALE GENOMIC DNA]</scope>
</reference>
<reference evidence="5" key="2">
    <citation type="submission" date="2025-08" db="UniProtKB">
        <authorList>
            <consortium name="Ensembl"/>
        </authorList>
    </citation>
    <scope>IDENTIFICATION</scope>
</reference>
<evidence type="ECO:0000259" key="4">
    <source>
        <dbReference type="PROSITE" id="PS51891"/>
    </source>
</evidence>